<feature type="domain" description="Carbohydrate kinase PfkB" evidence="6">
    <location>
        <begin position="2"/>
        <end position="309"/>
    </location>
</feature>
<dbReference type="SUPFAM" id="SSF53613">
    <property type="entry name" value="Ribokinase-like"/>
    <property type="match status" value="1"/>
</dbReference>
<evidence type="ECO:0000256" key="2">
    <source>
        <dbReference type="ARBA" id="ARBA00022679"/>
    </source>
</evidence>
<dbReference type="EMBL" id="JAURUO010000010">
    <property type="protein sequence ID" value="MDP9729034.1"/>
    <property type="molecule type" value="Genomic_DNA"/>
</dbReference>
<evidence type="ECO:0000256" key="1">
    <source>
        <dbReference type="ARBA" id="ARBA00010688"/>
    </source>
</evidence>
<keyword evidence="4 7" id="KW-0418">Kinase</keyword>
<gene>
    <name evidence="7" type="ORF">J2S04_001997</name>
</gene>
<dbReference type="InterPro" id="IPR011611">
    <property type="entry name" value="PfkB_dom"/>
</dbReference>
<organism evidence="7 8">
    <name type="scientific">Alicyclobacillus tolerans</name>
    <dbReference type="NCBI Taxonomy" id="90970"/>
    <lineage>
        <taxon>Bacteria</taxon>
        <taxon>Bacillati</taxon>
        <taxon>Bacillota</taxon>
        <taxon>Bacilli</taxon>
        <taxon>Bacillales</taxon>
        <taxon>Alicyclobacillaceae</taxon>
        <taxon>Alicyclobacillus</taxon>
    </lineage>
</organism>
<dbReference type="PANTHER" id="PTHR43085:SF1">
    <property type="entry name" value="PSEUDOURIDINE KINASE-RELATED"/>
    <property type="match status" value="1"/>
</dbReference>
<keyword evidence="8" id="KW-1185">Reference proteome</keyword>
<dbReference type="CDD" id="cd01167">
    <property type="entry name" value="bac_FRK"/>
    <property type="match status" value="1"/>
</dbReference>
<reference evidence="7 8" key="1">
    <citation type="submission" date="2023-07" db="EMBL/GenBank/DDBJ databases">
        <title>Genomic Encyclopedia of Type Strains, Phase IV (KMG-IV): sequencing the most valuable type-strain genomes for metagenomic binning, comparative biology and taxonomic classification.</title>
        <authorList>
            <person name="Goeker M."/>
        </authorList>
    </citation>
    <scope>NUCLEOTIDE SEQUENCE [LARGE SCALE GENOMIC DNA]</scope>
    <source>
        <strain evidence="7 8">DSM 25924</strain>
    </source>
</reference>
<evidence type="ECO:0000256" key="5">
    <source>
        <dbReference type="ARBA" id="ARBA00022840"/>
    </source>
</evidence>
<dbReference type="PANTHER" id="PTHR43085">
    <property type="entry name" value="HEXOKINASE FAMILY MEMBER"/>
    <property type="match status" value="1"/>
</dbReference>
<comment type="similarity">
    <text evidence="1">Belongs to the carbohydrate kinase PfkB family.</text>
</comment>
<sequence length="317" mass="34523">MFDLVAIGEVLIDFHMQKDDMSPLWVGNAGGAPANVLAAASKLGVSTALIGAVGDDPFGHSLLRLINKLSIDTRAMSILPQVWTTLAFVSLDSQGERSFSFLRNPGSDTAWHTTHIMKQYASSCRVLHYGSLTLCASPAREALLELLSLAKNQGAVLSYDPNWRPALWKDKKMGIEAMRLGLQWADVVKVAEEEACLLTGKSQIDEAMEELAHCGPTWLLITGGSKGAWIVHRDGWRRHVPTIPVRVEDSTGAGDTFLGAFWAELLTVIDAKVSLLTAHHEQLEHAVRFANRAGAYIAARSGSLSIMPTREQIEELG</sequence>
<keyword evidence="5" id="KW-0067">ATP-binding</keyword>
<dbReference type="Gene3D" id="3.40.1190.20">
    <property type="match status" value="1"/>
</dbReference>
<dbReference type="Proteomes" id="UP001229209">
    <property type="component" value="Unassembled WGS sequence"/>
</dbReference>
<proteinExistence type="inferred from homology"/>
<keyword evidence="2" id="KW-0808">Transferase</keyword>
<evidence type="ECO:0000256" key="4">
    <source>
        <dbReference type="ARBA" id="ARBA00022777"/>
    </source>
</evidence>
<comment type="caution">
    <text evidence="7">The sequence shown here is derived from an EMBL/GenBank/DDBJ whole genome shotgun (WGS) entry which is preliminary data.</text>
</comment>
<name>A0ABT9LXQ8_9BACL</name>
<evidence type="ECO:0000259" key="6">
    <source>
        <dbReference type="Pfam" id="PF00294"/>
    </source>
</evidence>
<evidence type="ECO:0000313" key="7">
    <source>
        <dbReference type="EMBL" id="MDP9729034.1"/>
    </source>
</evidence>
<accession>A0ABT9LXQ8</accession>
<dbReference type="InterPro" id="IPR050306">
    <property type="entry name" value="PfkB_Carbo_kinase"/>
</dbReference>
<protein>
    <submittedName>
        <fullName evidence="7">Sugar/nucleoside kinase (Ribokinase family)</fullName>
    </submittedName>
</protein>
<evidence type="ECO:0000256" key="3">
    <source>
        <dbReference type="ARBA" id="ARBA00022741"/>
    </source>
</evidence>
<evidence type="ECO:0000313" key="8">
    <source>
        <dbReference type="Proteomes" id="UP001229209"/>
    </source>
</evidence>
<keyword evidence="3" id="KW-0547">Nucleotide-binding</keyword>
<dbReference type="GO" id="GO:0016301">
    <property type="term" value="F:kinase activity"/>
    <property type="evidence" value="ECO:0007669"/>
    <property type="project" value="UniProtKB-KW"/>
</dbReference>
<dbReference type="Pfam" id="PF00294">
    <property type="entry name" value="PfkB"/>
    <property type="match status" value="1"/>
</dbReference>
<dbReference type="InterPro" id="IPR029056">
    <property type="entry name" value="Ribokinase-like"/>
</dbReference>
<dbReference type="RefSeq" id="WP_306954722.1">
    <property type="nucleotide sequence ID" value="NZ_JAURUO010000010.1"/>
</dbReference>